<evidence type="ECO:0000313" key="2">
    <source>
        <dbReference type="EMBL" id="QHS86329.1"/>
    </source>
</evidence>
<dbReference type="PANTHER" id="PTHR20208">
    <property type="entry name" value="STRUCTURE-SPECIFIC ENDONUCLEASE SUBUNIT SLX1"/>
    <property type="match status" value="1"/>
</dbReference>
<evidence type="ECO:0000259" key="1">
    <source>
        <dbReference type="PROSITE" id="PS50164"/>
    </source>
</evidence>
<organism evidence="2">
    <name type="scientific">viral metagenome</name>
    <dbReference type="NCBI Taxonomy" id="1070528"/>
    <lineage>
        <taxon>unclassified sequences</taxon>
        <taxon>metagenomes</taxon>
        <taxon>organismal metagenomes</taxon>
    </lineage>
</organism>
<dbReference type="Gene3D" id="3.40.1440.10">
    <property type="entry name" value="GIY-YIG endonuclease"/>
    <property type="match status" value="1"/>
</dbReference>
<sequence>MEESQALNNGPCDNGPWYCYFLKNTQPQYRGLTYIGSTNDPRRRLRQHNEEISGGARFTHGRGGGWEIYALVTGFPNHVNALSCEWRCKKPTGNPRAKPLPEYRGIKGRIIGLNHVIRLEQWTGQCTIKNCEFPITVYLASDVYGLFDQEDLPENITVLEGVPRF</sequence>
<dbReference type="PROSITE" id="PS50164">
    <property type="entry name" value="GIY_YIG"/>
    <property type="match status" value="1"/>
</dbReference>
<protein>
    <recommendedName>
        <fullName evidence="1">GIY-YIG domain-containing protein</fullName>
    </recommendedName>
</protein>
<dbReference type="EMBL" id="MN739053">
    <property type="protein sequence ID" value="QHS86329.1"/>
    <property type="molecule type" value="Genomic_DNA"/>
</dbReference>
<dbReference type="InterPro" id="IPR000305">
    <property type="entry name" value="GIY-YIG_endonuc"/>
</dbReference>
<dbReference type="SUPFAM" id="SSF82771">
    <property type="entry name" value="GIY-YIG endonuclease"/>
    <property type="match status" value="1"/>
</dbReference>
<proteinExistence type="predicted"/>
<dbReference type="AlphaFoldDB" id="A0A6C0B475"/>
<name>A0A6C0B475_9ZZZZ</name>
<accession>A0A6C0B475</accession>
<dbReference type="InterPro" id="IPR035901">
    <property type="entry name" value="GIY-YIG_endonuc_sf"/>
</dbReference>
<dbReference type="InterPro" id="IPR050381">
    <property type="entry name" value="SLX1_endonuclease"/>
</dbReference>
<feature type="domain" description="GIY-YIG" evidence="1">
    <location>
        <begin position="15"/>
        <end position="103"/>
    </location>
</feature>
<dbReference type="Pfam" id="PF01541">
    <property type="entry name" value="GIY-YIG"/>
    <property type="match status" value="1"/>
</dbReference>
<reference evidence="2" key="1">
    <citation type="journal article" date="2020" name="Nature">
        <title>Giant virus diversity and host interactions through global metagenomics.</title>
        <authorList>
            <person name="Schulz F."/>
            <person name="Roux S."/>
            <person name="Paez-Espino D."/>
            <person name="Jungbluth S."/>
            <person name="Walsh D.A."/>
            <person name="Denef V.J."/>
            <person name="McMahon K.D."/>
            <person name="Konstantinidis K.T."/>
            <person name="Eloe-Fadrosh E.A."/>
            <person name="Kyrpides N.C."/>
            <person name="Woyke T."/>
        </authorList>
    </citation>
    <scope>NUCLEOTIDE SEQUENCE</scope>
    <source>
        <strain evidence="2">GVMAG-M-3300009187-29</strain>
    </source>
</reference>